<comment type="caution">
    <text evidence="4">The sequence shown here is derived from an EMBL/GenBank/DDBJ whole genome shotgun (WGS) entry which is preliminary data.</text>
</comment>
<dbReference type="OrthoDB" id="75720at2759"/>
<keyword evidence="5" id="KW-1185">Reference proteome</keyword>
<sequence>MAEESLIPSLSAGVVGSRFVTQDEVDTAKQRREEQWKAAYARRVSLGQEPPPQQQEEVYDGRSLAEKLAANRIAKQEEWEEKTKLANQFRALEEDEIMFLDSIRERQEEEERQRKEKDGEEVKNFKECVFY</sequence>
<dbReference type="InterPro" id="IPR039845">
    <property type="entry name" value="FAM192A"/>
</dbReference>
<comment type="subcellular location">
    <subcellularLocation>
        <location evidence="1">Nucleus</location>
    </subcellularLocation>
</comment>
<dbReference type="GO" id="GO:0005634">
    <property type="term" value="C:nucleus"/>
    <property type="evidence" value="ECO:0007669"/>
    <property type="project" value="UniProtKB-SubCell"/>
</dbReference>
<reference evidence="4" key="1">
    <citation type="submission" date="2020-11" db="EMBL/GenBank/DDBJ databases">
        <authorList>
            <consortium name="DOE Joint Genome Institute"/>
            <person name="Ahrendt S."/>
            <person name="Riley R."/>
            <person name="Andreopoulos W."/>
            <person name="LaButti K."/>
            <person name="Pangilinan J."/>
            <person name="Ruiz-duenas F.J."/>
            <person name="Barrasa J.M."/>
            <person name="Sanchez-Garcia M."/>
            <person name="Camarero S."/>
            <person name="Miyauchi S."/>
            <person name="Serrano A."/>
            <person name="Linde D."/>
            <person name="Babiker R."/>
            <person name="Drula E."/>
            <person name="Ayuso-Fernandez I."/>
            <person name="Pacheco R."/>
            <person name="Padilla G."/>
            <person name="Ferreira P."/>
            <person name="Barriuso J."/>
            <person name="Kellner H."/>
            <person name="Castanera R."/>
            <person name="Alfaro M."/>
            <person name="Ramirez L."/>
            <person name="Pisabarro A.G."/>
            <person name="Kuo A."/>
            <person name="Tritt A."/>
            <person name="Lipzen A."/>
            <person name="He G."/>
            <person name="Yan M."/>
            <person name="Ng V."/>
            <person name="Cullen D."/>
            <person name="Martin F."/>
            <person name="Rosso M.-N."/>
            <person name="Henrissat B."/>
            <person name="Hibbett D."/>
            <person name="Martinez A.T."/>
            <person name="Grigoriev I.V."/>
        </authorList>
    </citation>
    <scope>NUCLEOTIDE SEQUENCE</scope>
    <source>
        <strain evidence="4">AH 44721</strain>
    </source>
</reference>
<name>A0A9P5P096_GYMJU</name>
<gene>
    <name evidence="4" type="ORF">CPB84DRAFT_1670249</name>
</gene>
<dbReference type="AlphaFoldDB" id="A0A9P5P096"/>
<proteinExistence type="predicted"/>
<evidence type="ECO:0000313" key="5">
    <source>
        <dbReference type="Proteomes" id="UP000724874"/>
    </source>
</evidence>
<evidence type="ECO:0000256" key="1">
    <source>
        <dbReference type="ARBA" id="ARBA00004123"/>
    </source>
</evidence>
<dbReference type="InterPro" id="IPR019331">
    <property type="entry name" value="FAM192A/Fyv6_N"/>
</dbReference>
<organism evidence="4 5">
    <name type="scientific">Gymnopilus junonius</name>
    <name type="common">Spectacular rustgill mushroom</name>
    <name type="synonym">Gymnopilus spectabilis subsp. junonius</name>
    <dbReference type="NCBI Taxonomy" id="109634"/>
    <lineage>
        <taxon>Eukaryota</taxon>
        <taxon>Fungi</taxon>
        <taxon>Dikarya</taxon>
        <taxon>Basidiomycota</taxon>
        <taxon>Agaricomycotina</taxon>
        <taxon>Agaricomycetes</taxon>
        <taxon>Agaricomycetidae</taxon>
        <taxon>Agaricales</taxon>
        <taxon>Agaricineae</taxon>
        <taxon>Hymenogastraceae</taxon>
        <taxon>Gymnopilus</taxon>
    </lineage>
</organism>
<dbReference type="Proteomes" id="UP000724874">
    <property type="component" value="Unassembled WGS sequence"/>
</dbReference>
<protein>
    <submittedName>
        <fullName evidence="4">NEFA-interacting nuclear protein NIP30</fullName>
    </submittedName>
</protein>
<feature type="domain" description="FAM192A/Fyv6 N-terminal" evidence="3">
    <location>
        <begin position="19"/>
        <end position="126"/>
    </location>
</feature>
<dbReference type="EMBL" id="JADNYJ010000002">
    <property type="protein sequence ID" value="KAF8912773.1"/>
    <property type="molecule type" value="Genomic_DNA"/>
</dbReference>
<evidence type="ECO:0000313" key="4">
    <source>
        <dbReference type="EMBL" id="KAF8912773.1"/>
    </source>
</evidence>
<dbReference type="PANTHER" id="PTHR13495:SF0">
    <property type="entry name" value="PSME3-INTERACTING PROTEIN"/>
    <property type="match status" value="1"/>
</dbReference>
<dbReference type="PANTHER" id="PTHR13495">
    <property type="entry name" value="NEFA-INTERACTING NUCLEAR PROTEIN NIP30"/>
    <property type="match status" value="1"/>
</dbReference>
<evidence type="ECO:0000256" key="2">
    <source>
        <dbReference type="ARBA" id="ARBA00023242"/>
    </source>
</evidence>
<dbReference type="Pfam" id="PF10187">
    <property type="entry name" value="FAM192A_Fyv6_N"/>
    <property type="match status" value="1"/>
</dbReference>
<evidence type="ECO:0000259" key="3">
    <source>
        <dbReference type="Pfam" id="PF10187"/>
    </source>
</evidence>
<accession>A0A9P5P096</accession>
<keyword evidence="2" id="KW-0539">Nucleus</keyword>